<dbReference type="GO" id="GO:0036149">
    <property type="term" value="P:phosphatidylinositol acyl-chain remodeling"/>
    <property type="evidence" value="ECO:0007669"/>
    <property type="project" value="TreeGrafter"/>
</dbReference>
<dbReference type="Pfam" id="PF01553">
    <property type="entry name" value="Acyltransferase"/>
    <property type="match status" value="1"/>
</dbReference>
<reference evidence="7" key="1">
    <citation type="submission" date="2024-02" db="UniProtKB">
        <authorList>
            <consortium name="WormBaseParasite"/>
        </authorList>
    </citation>
    <scope>IDENTIFICATION</scope>
</reference>
<evidence type="ECO:0000313" key="7">
    <source>
        <dbReference type="WBParaSite" id="MBELARI_LOCUS9703"/>
    </source>
</evidence>
<protein>
    <submittedName>
        <fullName evidence="7">Phospholipid/glycerol acyltransferase domain-containing protein</fullName>
    </submittedName>
</protein>
<proteinExistence type="inferred from homology"/>
<evidence type="ECO:0000313" key="6">
    <source>
        <dbReference type="Proteomes" id="UP000887575"/>
    </source>
</evidence>
<sequence>MGEPPTVSKASGWGQRLRGWLFGIFIMGSTLFGTLYLFIPFTPLIFFAPRAWRRYADYMNGLWHSMAAGTVRLLFGVKARVIGDRIDPNEMAIYIMNHRTSLDWFFFWNALYQQDPLLNQTEKIALKGIGKHCPGAGWAMQCNSFIFLDRNFEKDKEKIRRLIDYYVGIGNNYQLLLFPEGTDRCPISVESNERYAAKVGLKPYSYVLHPRTTGFTHIVQQMRKSGKLKAIYDVSVGYKDKIVQTETDIIFEGVAPKEVHFQIVRVPIDQLPHQDEEVAEWITKRWADKEEKLRRFYDTPRDQTFDNTPHGKEYELKPNAERWNNIAVATWAIATFSWMFGVLPFPMLSWFSFYGVLFYLIVTAVYGGVEFLVIERFRAWKASGDQKWDWDVVPRIFHRISEKLPLGLF</sequence>
<keyword evidence="4" id="KW-0812">Transmembrane</keyword>
<feature type="transmembrane region" description="Helical" evidence="4">
    <location>
        <begin position="20"/>
        <end position="47"/>
    </location>
</feature>
<dbReference type="AlphaFoldDB" id="A0AAF3FSG7"/>
<organism evidence="6 7">
    <name type="scientific">Mesorhabditis belari</name>
    <dbReference type="NCBI Taxonomy" id="2138241"/>
    <lineage>
        <taxon>Eukaryota</taxon>
        <taxon>Metazoa</taxon>
        <taxon>Ecdysozoa</taxon>
        <taxon>Nematoda</taxon>
        <taxon>Chromadorea</taxon>
        <taxon>Rhabditida</taxon>
        <taxon>Rhabditina</taxon>
        <taxon>Rhabditomorpha</taxon>
        <taxon>Rhabditoidea</taxon>
        <taxon>Rhabditidae</taxon>
        <taxon>Mesorhabditinae</taxon>
        <taxon>Mesorhabditis</taxon>
    </lineage>
</organism>
<accession>A0AAF3FSG7</accession>
<dbReference type="InterPro" id="IPR002123">
    <property type="entry name" value="Plipid/glycerol_acylTrfase"/>
</dbReference>
<evidence type="ECO:0000256" key="1">
    <source>
        <dbReference type="ARBA" id="ARBA00008655"/>
    </source>
</evidence>
<keyword evidence="6" id="KW-1185">Reference proteome</keyword>
<dbReference type="Proteomes" id="UP000887575">
    <property type="component" value="Unassembled WGS sequence"/>
</dbReference>
<keyword evidence="2" id="KW-0808">Transferase</keyword>
<name>A0AAF3FSG7_9BILA</name>
<dbReference type="SUPFAM" id="SSF69593">
    <property type="entry name" value="Glycerol-3-phosphate (1)-acyltransferase"/>
    <property type="match status" value="1"/>
</dbReference>
<evidence type="ECO:0000256" key="4">
    <source>
        <dbReference type="SAM" id="Phobius"/>
    </source>
</evidence>
<evidence type="ECO:0000256" key="2">
    <source>
        <dbReference type="ARBA" id="ARBA00022679"/>
    </source>
</evidence>
<evidence type="ECO:0000259" key="5">
    <source>
        <dbReference type="SMART" id="SM00563"/>
    </source>
</evidence>
<feature type="transmembrane region" description="Helical" evidence="4">
    <location>
        <begin position="351"/>
        <end position="373"/>
    </location>
</feature>
<dbReference type="InterPro" id="IPR032098">
    <property type="entry name" value="Acyltransf_C"/>
</dbReference>
<feature type="domain" description="Phospholipid/glycerol acyltransferase" evidence="5">
    <location>
        <begin position="92"/>
        <end position="216"/>
    </location>
</feature>
<evidence type="ECO:0000256" key="3">
    <source>
        <dbReference type="ARBA" id="ARBA00023315"/>
    </source>
</evidence>
<dbReference type="GO" id="GO:0005783">
    <property type="term" value="C:endoplasmic reticulum"/>
    <property type="evidence" value="ECO:0007669"/>
    <property type="project" value="TreeGrafter"/>
</dbReference>
<dbReference type="GO" id="GO:0016746">
    <property type="term" value="F:acyltransferase activity"/>
    <property type="evidence" value="ECO:0007669"/>
    <property type="project" value="UniProtKB-KW"/>
</dbReference>
<dbReference type="SMART" id="SM00563">
    <property type="entry name" value="PlsC"/>
    <property type="match status" value="1"/>
</dbReference>
<feature type="transmembrane region" description="Helical" evidence="4">
    <location>
        <begin position="326"/>
        <end position="345"/>
    </location>
</feature>
<keyword evidence="4" id="KW-1133">Transmembrane helix</keyword>
<comment type="similarity">
    <text evidence="1">Belongs to the 1-acyl-sn-glycerol-3-phosphate acyltransferase family.</text>
</comment>
<keyword evidence="4" id="KW-0472">Membrane</keyword>
<dbReference type="PANTHER" id="PTHR10983">
    <property type="entry name" value="1-ACYLGLYCEROL-3-PHOSPHATE ACYLTRANSFERASE-RELATED"/>
    <property type="match status" value="1"/>
</dbReference>
<keyword evidence="3" id="KW-0012">Acyltransferase</keyword>
<dbReference type="CDD" id="cd07990">
    <property type="entry name" value="LPLAT_LCLAT1-like"/>
    <property type="match status" value="1"/>
</dbReference>
<dbReference type="Pfam" id="PF16076">
    <property type="entry name" value="Acyltransf_C"/>
    <property type="match status" value="1"/>
</dbReference>
<dbReference type="PANTHER" id="PTHR10983:SF19">
    <property type="entry name" value="PHOSPHOLIPID_GLYCEROL ACYLTRANSFERASE DOMAIN-CONTAINING PROTEIN"/>
    <property type="match status" value="1"/>
</dbReference>
<dbReference type="WBParaSite" id="MBELARI_LOCUS9703">
    <property type="protein sequence ID" value="MBELARI_LOCUS9703"/>
    <property type="gene ID" value="MBELARI_LOCUS9703"/>
</dbReference>